<organism evidence="2 3">
    <name type="scientific">Paludisphaera borealis</name>
    <dbReference type="NCBI Taxonomy" id="1387353"/>
    <lineage>
        <taxon>Bacteria</taxon>
        <taxon>Pseudomonadati</taxon>
        <taxon>Planctomycetota</taxon>
        <taxon>Planctomycetia</taxon>
        <taxon>Isosphaerales</taxon>
        <taxon>Isosphaeraceae</taxon>
        <taxon>Paludisphaera</taxon>
    </lineage>
</organism>
<keyword evidence="1" id="KW-0472">Membrane</keyword>
<feature type="transmembrane region" description="Helical" evidence="1">
    <location>
        <begin position="230"/>
        <end position="251"/>
    </location>
</feature>
<evidence type="ECO:0000313" key="2">
    <source>
        <dbReference type="EMBL" id="APW59126.1"/>
    </source>
</evidence>
<reference evidence="3" key="1">
    <citation type="submission" date="2016-12" db="EMBL/GenBank/DDBJ databases">
        <title>Comparative genomics of four Isosphaeraceae planctomycetes: a common pool of plasmids and glycoside hydrolase genes.</title>
        <authorList>
            <person name="Ivanova A."/>
        </authorList>
    </citation>
    <scope>NUCLEOTIDE SEQUENCE [LARGE SCALE GENOMIC DNA]</scope>
    <source>
        <strain evidence="3">PX4</strain>
    </source>
</reference>
<feature type="transmembrane region" description="Helical" evidence="1">
    <location>
        <begin position="121"/>
        <end position="139"/>
    </location>
</feature>
<feature type="transmembrane region" description="Helical" evidence="1">
    <location>
        <begin position="92"/>
        <end position="109"/>
    </location>
</feature>
<dbReference type="KEGG" id="pbor:BSF38_00540"/>
<evidence type="ECO:0000313" key="3">
    <source>
        <dbReference type="Proteomes" id="UP000186309"/>
    </source>
</evidence>
<evidence type="ECO:0000256" key="1">
    <source>
        <dbReference type="SAM" id="Phobius"/>
    </source>
</evidence>
<accession>A0A1U7CJP2</accession>
<dbReference type="EMBL" id="CP019082">
    <property type="protein sequence ID" value="APW59126.1"/>
    <property type="molecule type" value="Genomic_DNA"/>
</dbReference>
<dbReference type="Proteomes" id="UP000186309">
    <property type="component" value="Chromosome"/>
</dbReference>
<feature type="transmembrane region" description="Helical" evidence="1">
    <location>
        <begin position="160"/>
        <end position="180"/>
    </location>
</feature>
<feature type="transmembrane region" description="Helical" evidence="1">
    <location>
        <begin position="12"/>
        <end position="30"/>
    </location>
</feature>
<feature type="transmembrane region" description="Helical" evidence="1">
    <location>
        <begin position="200"/>
        <end position="218"/>
    </location>
</feature>
<proteinExistence type="predicted"/>
<keyword evidence="3" id="KW-1185">Reference proteome</keyword>
<sequence length="258" mass="26756">MTSSSSILADFAVRLAFGLSLVLAATSWRMTPLAFFRTNSQVILGLLVLAALDVSRGGATSPACWSLAAAAFAAYAATIAWGLGLARIGRPVLGLIAVVAAAWLTAASYDADRGLWMFNSVSRGASGFVLGATLAAMLLGHHYLTAPSMSIEPLKRYVRFMGWALAVRGALGLSGLLLSHGAHPALGVGAVSADSWIFPMMRWGMGFVAPAVATALAWKTVQIRSTQSATGILYAAMTLLLFGELSSLIAARGGVPIV</sequence>
<dbReference type="AlphaFoldDB" id="A0A1U7CJP2"/>
<keyword evidence="1" id="KW-0812">Transmembrane</keyword>
<keyword evidence="1" id="KW-1133">Transmembrane helix</keyword>
<dbReference type="OrthoDB" id="280822at2"/>
<name>A0A1U7CJP2_9BACT</name>
<protein>
    <submittedName>
        <fullName evidence="2">Uncharacterized protein</fullName>
    </submittedName>
</protein>
<dbReference type="RefSeq" id="WP_099091940.1">
    <property type="nucleotide sequence ID" value="NZ_CP019082.1"/>
</dbReference>
<feature type="transmembrane region" description="Helical" evidence="1">
    <location>
        <begin position="65"/>
        <end position="85"/>
    </location>
</feature>
<gene>
    <name evidence="2" type="ORF">BSF38_00540</name>
</gene>
<dbReference type="STRING" id="1387353.BSF38_00540"/>